<feature type="signal peptide" evidence="2">
    <location>
        <begin position="1"/>
        <end position="24"/>
    </location>
</feature>
<evidence type="ECO:0000313" key="3">
    <source>
        <dbReference type="EMBL" id="RXG50416.1"/>
    </source>
</evidence>
<dbReference type="Proteomes" id="UP000288725">
    <property type="component" value="Chromosome 7"/>
</dbReference>
<reference evidence="3 4" key="1">
    <citation type="submission" date="2018-12" db="EMBL/GenBank/DDBJ databases">
        <title>Genome of Verticillium dahliae isolate Getta Getta.</title>
        <authorList>
            <person name="Gardiner D.M."/>
        </authorList>
    </citation>
    <scope>NUCLEOTIDE SEQUENCE [LARGE SCALE GENOMIC DNA]</scope>
    <source>
        <strain evidence="3 4">Getta Getta</strain>
    </source>
</reference>
<feature type="region of interest" description="Disordered" evidence="1">
    <location>
        <begin position="61"/>
        <end position="84"/>
    </location>
</feature>
<dbReference type="EMBL" id="RSDZ01000008">
    <property type="protein sequence ID" value="RXG50416.1"/>
    <property type="molecule type" value="Genomic_DNA"/>
</dbReference>
<accession>A0A444SAK8</accession>
<proteinExistence type="predicted"/>
<organism evidence="3 4">
    <name type="scientific">Verticillium dahliae</name>
    <name type="common">Verticillium wilt</name>
    <dbReference type="NCBI Taxonomy" id="27337"/>
    <lineage>
        <taxon>Eukaryota</taxon>
        <taxon>Fungi</taxon>
        <taxon>Dikarya</taxon>
        <taxon>Ascomycota</taxon>
        <taxon>Pezizomycotina</taxon>
        <taxon>Sordariomycetes</taxon>
        <taxon>Hypocreomycetidae</taxon>
        <taxon>Glomerellales</taxon>
        <taxon>Plectosphaerellaceae</taxon>
        <taxon>Verticillium</taxon>
    </lineage>
</organism>
<comment type="caution">
    <text evidence="3">The sequence shown here is derived from an EMBL/GenBank/DDBJ whole genome shotgun (WGS) entry which is preliminary data.</text>
</comment>
<evidence type="ECO:0000256" key="2">
    <source>
        <dbReference type="SAM" id="SignalP"/>
    </source>
</evidence>
<feature type="chain" id="PRO_5019271370" evidence="2">
    <location>
        <begin position="25"/>
        <end position="132"/>
    </location>
</feature>
<dbReference type="AlphaFoldDB" id="A0A444SAK8"/>
<gene>
    <name evidence="3" type="ORF">VDGE_30611</name>
</gene>
<feature type="compositionally biased region" description="Basic and acidic residues" evidence="1">
    <location>
        <begin position="61"/>
        <end position="75"/>
    </location>
</feature>
<keyword evidence="2" id="KW-0732">Signal</keyword>
<protein>
    <submittedName>
        <fullName evidence="3">Uncharacterized protein</fullName>
    </submittedName>
</protein>
<evidence type="ECO:0000313" key="4">
    <source>
        <dbReference type="Proteomes" id="UP000288725"/>
    </source>
</evidence>
<evidence type="ECO:0000256" key="1">
    <source>
        <dbReference type="SAM" id="MobiDB-lite"/>
    </source>
</evidence>
<sequence>MYTRRKKHLGSLVVGLISLPSVLQKPTSLSLDLPFLPSRPPVWPTSDQRLIVKPLDANHEHVHSPFKDKRHHDTSSQEFPASTPPPLSSYLCGLSSRTGVFVSHVPECHGPSHLRIPLPSFLSLDSTSLPLH</sequence>
<name>A0A444SAK8_VERDA</name>